<dbReference type="AlphaFoldDB" id="A0A5K7YYL1"/>
<evidence type="ECO:0000256" key="10">
    <source>
        <dbReference type="ARBA" id="ARBA00023125"/>
    </source>
</evidence>
<keyword evidence="8" id="KW-0902">Two-component regulatory system</keyword>
<gene>
    <name evidence="19" type="ORF">DSCW_09320</name>
</gene>
<dbReference type="Gene3D" id="3.40.50.300">
    <property type="entry name" value="P-loop containing nucleotide triphosphate hydrolases"/>
    <property type="match status" value="1"/>
</dbReference>
<dbReference type="Gene3D" id="1.10.10.60">
    <property type="entry name" value="Homeodomain-like"/>
    <property type="match status" value="1"/>
</dbReference>
<evidence type="ECO:0000256" key="1">
    <source>
        <dbReference type="ARBA" id="ARBA00004496"/>
    </source>
</evidence>
<dbReference type="InterPro" id="IPR002197">
    <property type="entry name" value="HTH_Fis"/>
</dbReference>
<evidence type="ECO:0000256" key="7">
    <source>
        <dbReference type="ARBA" id="ARBA00022840"/>
    </source>
</evidence>
<dbReference type="PROSITE" id="PS50045">
    <property type="entry name" value="SIGMA54_INTERACT_4"/>
    <property type="match status" value="1"/>
</dbReference>
<dbReference type="PROSITE" id="PS50110">
    <property type="entry name" value="RESPONSE_REGULATORY"/>
    <property type="match status" value="1"/>
</dbReference>
<name>A0A5K7YYL1_9BACT</name>
<keyword evidence="9" id="KW-0805">Transcription regulation</keyword>
<evidence type="ECO:0000256" key="16">
    <source>
        <dbReference type="PROSITE-ProRule" id="PRU00169"/>
    </source>
</evidence>
<dbReference type="SUPFAM" id="SSF52172">
    <property type="entry name" value="CheY-like"/>
    <property type="match status" value="1"/>
</dbReference>
<dbReference type="SUPFAM" id="SSF46689">
    <property type="entry name" value="Homeodomain-like"/>
    <property type="match status" value="1"/>
</dbReference>
<evidence type="ECO:0000256" key="4">
    <source>
        <dbReference type="ARBA" id="ARBA00022491"/>
    </source>
</evidence>
<dbReference type="Proteomes" id="UP000427769">
    <property type="component" value="Chromosome"/>
</dbReference>
<evidence type="ECO:0000259" key="18">
    <source>
        <dbReference type="PROSITE" id="PS50110"/>
    </source>
</evidence>
<sequence>MDSILIIDDKHAILESLEMFFTEKGYHVLTADRGRDGLRRFREHDPQVVILDIRLPDVDGIALLEQIQEAEHPCKVIMITAFQDMETTIQAMKLGAYDYIHKPLDVDKIEKAVERALYTMKIDQEPPLVAEITQPPNPEVIIGKSDRMGKIFQTIGMLSQNRAHVLIQGATGTGKELIARVIHRNSLYAREPFVTFDCSAVVETLLESELFGHEKGAFTGAAQSKEGKIALAGNGTLFLDEIGELPRVMQRKFLGFLQRNAYDRVGGTHPLRSRCRIIAATNRNLTDRVREGKFRQDLFYRLKVVMIHVPLLVERRSDIPDLVRHFLQKINWELGTEIFNLEKGVMDLLVSHDWPGNVRELENVLVEAVVRSRGNVILVEEIENILSSSSPFATIPLTHYSLPYMEKEHIRKTLERLNWNRTETAKVLGISPPTLRKKIRKYAIEPAA</sequence>
<dbReference type="SMART" id="SM00382">
    <property type="entry name" value="AAA"/>
    <property type="match status" value="1"/>
</dbReference>
<keyword evidence="5 16" id="KW-0597">Phosphoprotein</keyword>
<evidence type="ECO:0000256" key="6">
    <source>
        <dbReference type="ARBA" id="ARBA00022741"/>
    </source>
</evidence>
<dbReference type="FunFam" id="3.40.50.2300:FF:000018">
    <property type="entry name" value="DNA-binding transcriptional regulator NtrC"/>
    <property type="match status" value="1"/>
</dbReference>
<dbReference type="GO" id="GO:0043565">
    <property type="term" value="F:sequence-specific DNA binding"/>
    <property type="evidence" value="ECO:0007669"/>
    <property type="project" value="InterPro"/>
</dbReference>
<protein>
    <recommendedName>
        <fullName evidence="2">DNA-binding transcriptional regulator NtrC</fullName>
    </recommendedName>
    <alternativeName>
        <fullName evidence="14">Nitrogen regulation protein NR(I)</fullName>
    </alternativeName>
    <alternativeName>
        <fullName evidence="15">Nitrogen regulator I</fullName>
    </alternativeName>
</protein>
<keyword evidence="11" id="KW-0010">Activator</keyword>
<dbReference type="PRINTS" id="PR01590">
    <property type="entry name" value="HTHFIS"/>
</dbReference>
<evidence type="ECO:0000259" key="17">
    <source>
        <dbReference type="PROSITE" id="PS50045"/>
    </source>
</evidence>
<evidence type="ECO:0000313" key="20">
    <source>
        <dbReference type="Proteomes" id="UP000427769"/>
    </source>
</evidence>
<dbReference type="SUPFAM" id="SSF52540">
    <property type="entry name" value="P-loop containing nucleoside triphosphate hydrolases"/>
    <property type="match status" value="1"/>
</dbReference>
<evidence type="ECO:0000256" key="15">
    <source>
        <dbReference type="ARBA" id="ARBA00031910"/>
    </source>
</evidence>
<proteinExistence type="predicted"/>
<evidence type="ECO:0000256" key="14">
    <source>
        <dbReference type="ARBA" id="ARBA00029881"/>
    </source>
</evidence>
<dbReference type="Pfam" id="PF00158">
    <property type="entry name" value="Sigma54_activat"/>
    <property type="match status" value="1"/>
</dbReference>
<dbReference type="Pfam" id="PF00072">
    <property type="entry name" value="Response_reg"/>
    <property type="match status" value="1"/>
</dbReference>
<dbReference type="GO" id="GO:0000160">
    <property type="term" value="P:phosphorelay signal transduction system"/>
    <property type="evidence" value="ECO:0007669"/>
    <property type="project" value="UniProtKB-KW"/>
</dbReference>
<keyword evidence="6" id="KW-0547">Nucleotide-binding</keyword>
<keyword evidence="10" id="KW-0238">DNA-binding</keyword>
<dbReference type="FunFam" id="3.40.50.300:FF:000006">
    <property type="entry name" value="DNA-binding transcriptional regulator NtrC"/>
    <property type="match status" value="1"/>
</dbReference>
<evidence type="ECO:0000256" key="11">
    <source>
        <dbReference type="ARBA" id="ARBA00023159"/>
    </source>
</evidence>
<dbReference type="Gene3D" id="1.10.8.60">
    <property type="match status" value="1"/>
</dbReference>
<keyword evidence="3" id="KW-0963">Cytoplasm</keyword>
<dbReference type="RefSeq" id="WP_155302614.1">
    <property type="nucleotide sequence ID" value="NZ_AP021875.1"/>
</dbReference>
<dbReference type="InterPro" id="IPR058031">
    <property type="entry name" value="AAA_lid_NorR"/>
</dbReference>
<dbReference type="EMBL" id="AP021875">
    <property type="protein sequence ID" value="BBO73515.1"/>
    <property type="molecule type" value="Genomic_DNA"/>
</dbReference>
<keyword evidence="4" id="KW-0678">Repressor</keyword>
<evidence type="ECO:0000256" key="13">
    <source>
        <dbReference type="ARBA" id="ARBA00023231"/>
    </source>
</evidence>
<dbReference type="PANTHER" id="PTHR32071">
    <property type="entry name" value="TRANSCRIPTIONAL REGULATORY PROTEIN"/>
    <property type="match status" value="1"/>
</dbReference>
<dbReference type="InterPro" id="IPR027417">
    <property type="entry name" value="P-loop_NTPase"/>
</dbReference>
<dbReference type="InterPro" id="IPR003593">
    <property type="entry name" value="AAA+_ATPase"/>
</dbReference>
<dbReference type="PROSITE" id="PS00688">
    <property type="entry name" value="SIGMA54_INTERACT_3"/>
    <property type="match status" value="1"/>
</dbReference>
<accession>A0A5K7YYL1</accession>
<dbReference type="CDD" id="cd00009">
    <property type="entry name" value="AAA"/>
    <property type="match status" value="1"/>
</dbReference>
<dbReference type="InterPro" id="IPR009057">
    <property type="entry name" value="Homeodomain-like_sf"/>
</dbReference>
<dbReference type="GO" id="GO:0005737">
    <property type="term" value="C:cytoplasm"/>
    <property type="evidence" value="ECO:0007669"/>
    <property type="project" value="UniProtKB-SubCell"/>
</dbReference>
<dbReference type="InterPro" id="IPR002078">
    <property type="entry name" value="Sigma_54_int"/>
</dbReference>
<dbReference type="KEGG" id="dwd:DSCW_09320"/>
<keyword evidence="7" id="KW-0067">ATP-binding</keyword>
<feature type="domain" description="Response regulatory" evidence="18">
    <location>
        <begin position="3"/>
        <end position="117"/>
    </location>
</feature>
<dbReference type="GO" id="GO:0006355">
    <property type="term" value="P:regulation of DNA-templated transcription"/>
    <property type="evidence" value="ECO:0007669"/>
    <property type="project" value="InterPro"/>
</dbReference>
<evidence type="ECO:0000256" key="8">
    <source>
        <dbReference type="ARBA" id="ARBA00023012"/>
    </source>
</evidence>
<reference evidence="19 20" key="1">
    <citation type="submission" date="2019-11" db="EMBL/GenBank/DDBJ databases">
        <title>Comparative genomics of hydrocarbon-degrading Desulfosarcina strains.</title>
        <authorList>
            <person name="Watanabe M."/>
            <person name="Kojima H."/>
            <person name="Fukui M."/>
        </authorList>
    </citation>
    <scope>NUCLEOTIDE SEQUENCE [LARGE SCALE GENOMIC DNA]</scope>
    <source>
        <strain evidence="19 20">PP31</strain>
    </source>
</reference>
<evidence type="ECO:0000313" key="19">
    <source>
        <dbReference type="EMBL" id="BBO73515.1"/>
    </source>
</evidence>
<dbReference type="OrthoDB" id="9814761at2"/>
<evidence type="ECO:0000256" key="5">
    <source>
        <dbReference type="ARBA" id="ARBA00022553"/>
    </source>
</evidence>
<feature type="domain" description="Sigma-54 factor interaction" evidence="17">
    <location>
        <begin position="141"/>
        <end position="370"/>
    </location>
</feature>
<keyword evidence="13" id="KW-0535">Nitrogen fixation</keyword>
<organism evidence="19 20">
    <name type="scientific">Desulfosarcina widdelii</name>
    <dbReference type="NCBI Taxonomy" id="947919"/>
    <lineage>
        <taxon>Bacteria</taxon>
        <taxon>Pseudomonadati</taxon>
        <taxon>Thermodesulfobacteriota</taxon>
        <taxon>Desulfobacteria</taxon>
        <taxon>Desulfobacterales</taxon>
        <taxon>Desulfosarcinaceae</taxon>
        <taxon>Desulfosarcina</taxon>
    </lineage>
</organism>
<dbReference type="InterPro" id="IPR011006">
    <property type="entry name" value="CheY-like_superfamily"/>
</dbReference>
<dbReference type="Pfam" id="PF02954">
    <property type="entry name" value="HTH_8"/>
    <property type="match status" value="1"/>
</dbReference>
<evidence type="ECO:0000256" key="3">
    <source>
        <dbReference type="ARBA" id="ARBA00022490"/>
    </source>
</evidence>
<comment type="subcellular location">
    <subcellularLocation>
        <location evidence="1">Cytoplasm</location>
    </subcellularLocation>
</comment>
<dbReference type="Pfam" id="PF25601">
    <property type="entry name" value="AAA_lid_14"/>
    <property type="match status" value="1"/>
</dbReference>
<keyword evidence="20" id="KW-1185">Reference proteome</keyword>
<evidence type="ECO:0000256" key="12">
    <source>
        <dbReference type="ARBA" id="ARBA00023163"/>
    </source>
</evidence>
<evidence type="ECO:0000256" key="9">
    <source>
        <dbReference type="ARBA" id="ARBA00023015"/>
    </source>
</evidence>
<dbReference type="InterPro" id="IPR001789">
    <property type="entry name" value="Sig_transdc_resp-reg_receiver"/>
</dbReference>
<evidence type="ECO:0000256" key="2">
    <source>
        <dbReference type="ARBA" id="ARBA00019059"/>
    </source>
</evidence>
<feature type="modified residue" description="4-aspartylphosphate" evidence="16">
    <location>
        <position position="52"/>
    </location>
</feature>
<dbReference type="SMART" id="SM00448">
    <property type="entry name" value="REC"/>
    <property type="match status" value="1"/>
</dbReference>
<dbReference type="PANTHER" id="PTHR32071:SF95">
    <property type="entry name" value="DNA-BINDING TRANSCRIPTIONAL REGULATOR NTRC"/>
    <property type="match status" value="1"/>
</dbReference>
<keyword evidence="12" id="KW-0804">Transcription</keyword>
<dbReference type="GO" id="GO:0005524">
    <property type="term" value="F:ATP binding"/>
    <property type="evidence" value="ECO:0007669"/>
    <property type="project" value="UniProtKB-KW"/>
</dbReference>
<dbReference type="Gene3D" id="3.40.50.2300">
    <property type="match status" value="1"/>
</dbReference>
<dbReference type="InterPro" id="IPR025944">
    <property type="entry name" value="Sigma_54_int_dom_CS"/>
</dbReference>